<evidence type="ECO:0000256" key="1">
    <source>
        <dbReference type="SAM" id="MobiDB-lite"/>
    </source>
</evidence>
<name>A0ABQ9F7E1_TEGGR</name>
<protein>
    <submittedName>
        <fullName evidence="2">Uncharacterized protein</fullName>
    </submittedName>
</protein>
<comment type="caution">
    <text evidence="2">The sequence shown here is derived from an EMBL/GenBank/DDBJ whole genome shotgun (WGS) entry which is preliminary data.</text>
</comment>
<feature type="compositionally biased region" description="Polar residues" evidence="1">
    <location>
        <begin position="109"/>
        <end position="122"/>
    </location>
</feature>
<organism evidence="2 3">
    <name type="scientific">Tegillarca granosa</name>
    <name type="common">Malaysian cockle</name>
    <name type="synonym">Anadara granosa</name>
    <dbReference type="NCBI Taxonomy" id="220873"/>
    <lineage>
        <taxon>Eukaryota</taxon>
        <taxon>Metazoa</taxon>
        <taxon>Spiralia</taxon>
        <taxon>Lophotrochozoa</taxon>
        <taxon>Mollusca</taxon>
        <taxon>Bivalvia</taxon>
        <taxon>Autobranchia</taxon>
        <taxon>Pteriomorphia</taxon>
        <taxon>Arcoida</taxon>
        <taxon>Arcoidea</taxon>
        <taxon>Arcidae</taxon>
        <taxon>Tegillarca</taxon>
    </lineage>
</organism>
<feature type="compositionally biased region" description="Low complexity" evidence="1">
    <location>
        <begin position="177"/>
        <end position="193"/>
    </location>
</feature>
<feature type="region of interest" description="Disordered" evidence="1">
    <location>
        <begin position="108"/>
        <end position="200"/>
    </location>
</feature>
<dbReference type="Proteomes" id="UP001217089">
    <property type="component" value="Unassembled WGS sequence"/>
</dbReference>
<evidence type="ECO:0000313" key="3">
    <source>
        <dbReference type="Proteomes" id="UP001217089"/>
    </source>
</evidence>
<evidence type="ECO:0000313" key="2">
    <source>
        <dbReference type="EMBL" id="KAJ8311490.1"/>
    </source>
</evidence>
<gene>
    <name evidence="2" type="ORF">KUTeg_010845</name>
</gene>
<accession>A0ABQ9F7E1</accession>
<feature type="compositionally biased region" description="Polar residues" evidence="1">
    <location>
        <begin position="153"/>
        <end position="176"/>
    </location>
</feature>
<sequence>MFHLNVPTIGKRLKNVHFCYIGGADKVSNSVGSKGRSPVKDLTSGDQINSFFNPEQTSFTYKSGGADQISNSVGSKGKSQLKDLPSRGLQLNSFFKPEQTVFKYKPVAKSSSLSAPTKQNTIAKPKKNLSGSTKSSGNGNSISNNNSGKRQGNGLTNWSGSRTQSQNTWGTFTTTSRPRFNWRRNNFPRQNGFTGMGGGRSGGGWRNQNLYNSTEAIVVINQLCLHHSSRHLCLPSVF</sequence>
<proteinExistence type="predicted"/>
<reference evidence="2 3" key="1">
    <citation type="submission" date="2022-12" db="EMBL/GenBank/DDBJ databases">
        <title>Chromosome-level genome of Tegillarca granosa.</title>
        <authorList>
            <person name="Kim J."/>
        </authorList>
    </citation>
    <scope>NUCLEOTIDE SEQUENCE [LARGE SCALE GENOMIC DNA]</scope>
    <source>
        <strain evidence="2">Teg-2019</strain>
        <tissue evidence="2">Adductor muscle</tissue>
    </source>
</reference>
<feature type="compositionally biased region" description="Low complexity" evidence="1">
    <location>
        <begin position="128"/>
        <end position="149"/>
    </location>
</feature>
<dbReference type="EMBL" id="JARBDR010000496">
    <property type="protein sequence ID" value="KAJ8311490.1"/>
    <property type="molecule type" value="Genomic_DNA"/>
</dbReference>
<keyword evidence="3" id="KW-1185">Reference proteome</keyword>